<evidence type="ECO:0000313" key="3">
    <source>
        <dbReference type="EMBL" id="CUG94274.1"/>
    </source>
</evidence>
<protein>
    <recommendedName>
        <fullName evidence="2">Protein NO VEIN C-terminal domain-containing protein</fullName>
    </recommendedName>
</protein>
<feature type="compositionally biased region" description="Basic residues" evidence="1">
    <location>
        <begin position="1142"/>
        <end position="1153"/>
    </location>
</feature>
<dbReference type="Proteomes" id="UP000051952">
    <property type="component" value="Unassembled WGS sequence"/>
</dbReference>
<organism evidence="3 4">
    <name type="scientific">Bodo saltans</name>
    <name type="common">Flagellated protozoan</name>
    <dbReference type="NCBI Taxonomy" id="75058"/>
    <lineage>
        <taxon>Eukaryota</taxon>
        <taxon>Discoba</taxon>
        <taxon>Euglenozoa</taxon>
        <taxon>Kinetoplastea</taxon>
        <taxon>Metakinetoplastina</taxon>
        <taxon>Eubodonida</taxon>
        <taxon>Bodonidae</taxon>
        <taxon>Bodo</taxon>
    </lineage>
</organism>
<dbReference type="PANTHER" id="PTHR32387:SF0">
    <property type="entry name" value="PROTEIN NO VEIN"/>
    <property type="match status" value="1"/>
</dbReference>
<name>A0A0S4JV37_BODSA</name>
<gene>
    <name evidence="3" type="ORF">BSAL_47365</name>
</gene>
<dbReference type="OMA" id="VEVVWVN"/>
<dbReference type="OrthoDB" id="1262810at2759"/>
<feature type="compositionally biased region" description="Acidic residues" evidence="1">
    <location>
        <begin position="1116"/>
        <end position="1125"/>
    </location>
</feature>
<feature type="region of interest" description="Disordered" evidence="1">
    <location>
        <begin position="1108"/>
        <end position="1168"/>
    </location>
</feature>
<accession>A0A0S4JV37</accession>
<feature type="compositionally biased region" description="Basic and acidic residues" evidence="1">
    <location>
        <begin position="1126"/>
        <end position="1141"/>
    </location>
</feature>
<evidence type="ECO:0000259" key="2">
    <source>
        <dbReference type="Pfam" id="PF13020"/>
    </source>
</evidence>
<dbReference type="Pfam" id="PF13020">
    <property type="entry name" value="NOV_C"/>
    <property type="match status" value="1"/>
</dbReference>
<sequence length="1305" mass="144754">MIPSLSSFAIRQARIVAKIQCAVATRPIVTLAELEDEICFAEGVAEFRQLGFGFSVTSLDVVQQFFRVNQAFAPRRISSGQFMAYLISDDGARKLLAAGADSTDLVQGFTRFSGLRHVNDCGIHIQNLPWLLALLRAEIGHTSQILEKRQQQAAALGNGIAGLARAIGSALWLKLQDCSVGSMHDDELVVHTDDAGIEVLPASLRSGASSNSVAFIVCSQERANTLIQCATKAAGSTKREDHAESRVAAPSPRVALAKPRSLNVDSDTIDIDDLDEMQEEEHRISLQSMEAAFELSFTNRVTYCTTDSEAESLLRCVSVLHDRSQASSMTSEDFDALMNLALIAGVKDIMKSIGTLKKALERRKALSLGSEITKFNRLLGSELSQMGSSVHDERANEKLLLTEALCCISDNTNQLVLPVVRGDFRLLLTVEQLTTSTSWPCTVLHGKQIHNLSQMMPVTQVAPNRVQVVDTTVIFGSSSMQSCRLGVIALQGFGIPSTLSFPTFDEHPFAMCVRDTLDEVSPAVPSKSLTDLFSFAAEHWSSDTHCNKALCDFLTRAKWIPVVTGRSSQDRKVVLRSPGEIIDPSPKMMRLFEGIGALAPTVGGAAPSAKFLSTIGAQLAPSASLVIGALMSLRPGTVIPKAQLERMYTFLGTCSQEDLTHAQWHRHAVIVVPNTENIPSDSDVMEVGSLITTEECCWDRISISDDEQELFHRSLATFYNATLRDSFLNVLRVERTCHLHCWLSSMRWNRSRLSRVQYDKILPVLRTLTIRCLEQHLLHSTAVRARSRPSAILSSNEAVFPCAGGWRSAKDRIIFDSLSVSLTDTYRYSMGPPKAHPSINFFVFARRIDQPMKSLLTEMGLKDFTTAAETTLMFEQFDLLGSTELHTKLVEAASHVQRLLKSQFPSYYQQVRKDVEKILIRVFVVVCQKPFILHTVRPTGIPSLEKGDQSFHVRKSVATHFDRSNFVLYVADGHLAAHVLAEVFAELFCPLYFQDVHEAVIDVLQFLLRATDVERQSKLSGRPLHGDSVSFEVGEEWAVSAPFSERYRQHFPPGADGLSSPTVRTSFNERIPTAEPLDAWATLEFTRHDVVLRQIQASGLRGNELMTLKRLRESDDQSDDDSSASDEERPAGLLGEREFGHKRLGRRARKQKPQRFNGINEAPGGNPIFMPKDGRGYDVAAENFAFQELRSTAQPGVTIKWVNANGEQGTPYDIVAMRTDVGGVERVVQYYEVKSTCTKDRKDFEMSLRELLFAARYGKQYTVVRVFGASESNLSRMKMEQYPDPAGLWQRGGMTMTGDVKVVII</sequence>
<dbReference type="VEuPathDB" id="TriTrypDB:BSAL_47365"/>
<keyword evidence="4" id="KW-1185">Reference proteome</keyword>
<dbReference type="InterPro" id="IPR024975">
    <property type="entry name" value="NOV_C"/>
</dbReference>
<reference evidence="4" key="1">
    <citation type="submission" date="2015-09" db="EMBL/GenBank/DDBJ databases">
        <authorList>
            <consortium name="Pathogen Informatics"/>
        </authorList>
    </citation>
    <scope>NUCLEOTIDE SEQUENCE [LARGE SCALE GENOMIC DNA]</scope>
    <source>
        <strain evidence="4">Lake Konstanz</strain>
    </source>
</reference>
<feature type="domain" description="Protein NO VEIN C-terminal" evidence="2">
    <location>
        <begin position="1182"/>
        <end position="1272"/>
    </location>
</feature>
<dbReference type="EMBL" id="CYKH01002228">
    <property type="protein sequence ID" value="CUG94274.1"/>
    <property type="molecule type" value="Genomic_DNA"/>
</dbReference>
<evidence type="ECO:0000256" key="1">
    <source>
        <dbReference type="SAM" id="MobiDB-lite"/>
    </source>
</evidence>
<proteinExistence type="predicted"/>
<dbReference type="InterPro" id="IPR052957">
    <property type="entry name" value="Auxin_embryo_med"/>
</dbReference>
<dbReference type="PANTHER" id="PTHR32387">
    <property type="entry name" value="WU:FJ29H11"/>
    <property type="match status" value="1"/>
</dbReference>
<evidence type="ECO:0000313" key="4">
    <source>
        <dbReference type="Proteomes" id="UP000051952"/>
    </source>
</evidence>